<comment type="caution">
    <text evidence="1">The sequence shown here is derived from an EMBL/GenBank/DDBJ whole genome shotgun (WGS) entry which is preliminary data.</text>
</comment>
<organism evidence="1">
    <name type="scientific">marine sediment metagenome</name>
    <dbReference type="NCBI Taxonomy" id="412755"/>
    <lineage>
        <taxon>unclassified sequences</taxon>
        <taxon>metagenomes</taxon>
        <taxon>ecological metagenomes</taxon>
    </lineage>
</organism>
<dbReference type="EMBL" id="LAZR01005372">
    <property type="protein sequence ID" value="KKN00463.1"/>
    <property type="molecule type" value="Genomic_DNA"/>
</dbReference>
<gene>
    <name evidence="1" type="ORF">LCGC14_1137590</name>
</gene>
<proteinExistence type="predicted"/>
<protein>
    <submittedName>
        <fullName evidence="1">Uncharacterized protein</fullName>
    </submittedName>
</protein>
<accession>A0A0F9Q4Y9</accession>
<evidence type="ECO:0000313" key="1">
    <source>
        <dbReference type="EMBL" id="KKN00463.1"/>
    </source>
</evidence>
<name>A0A0F9Q4Y9_9ZZZZ</name>
<dbReference type="AlphaFoldDB" id="A0A0F9Q4Y9"/>
<reference evidence="1" key="1">
    <citation type="journal article" date="2015" name="Nature">
        <title>Complex archaea that bridge the gap between prokaryotes and eukaryotes.</title>
        <authorList>
            <person name="Spang A."/>
            <person name="Saw J.H."/>
            <person name="Jorgensen S.L."/>
            <person name="Zaremba-Niedzwiedzka K."/>
            <person name="Martijn J."/>
            <person name="Lind A.E."/>
            <person name="van Eijk R."/>
            <person name="Schleper C."/>
            <person name="Guy L."/>
            <person name="Ettema T.J."/>
        </authorList>
    </citation>
    <scope>NUCLEOTIDE SEQUENCE</scope>
</reference>
<sequence length="72" mass="8457">MTTWERDRIAHLEAKCYRVSHKVTVEYIRFVVADSATQAEEWAADMGDTEADEYRASQTAWKARRCDQMSRK</sequence>